<dbReference type="EMBL" id="JAEKNS010000131">
    <property type="protein sequence ID" value="MBJ7595768.1"/>
    <property type="molecule type" value="Genomic_DNA"/>
</dbReference>
<evidence type="ECO:0000256" key="1">
    <source>
        <dbReference type="SAM" id="MobiDB-lite"/>
    </source>
</evidence>
<gene>
    <name evidence="3" type="ORF">JF886_13090</name>
</gene>
<evidence type="ECO:0000313" key="3">
    <source>
        <dbReference type="EMBL" id="MBJ7595768.1"/>
    </source>
</evidence>
<sequence length="189" mass="18807">MGTPRRVAITIAFAICAALAGCGSTVAPQPTPSPPPTPPSVASPGGALAGFLAAARNQDNTQLPVWLATNKDTSDLAELLRVYSDFGTSGGIFWEVNGVTVTAVADAGAGRATVTLSGAITWCVGKAANDPAATCSAVTPVAGTAHAYTAIQVEGRWKADVDINASSGLDHNPQASPTASAPTPSPTPA</sequence>
<feature type="chain" id="PRO_5036679745" description="Lipoprotein" evidence="2">
    <location>
        <begin position="21"/>
        <end position="189"/>
    </location>
</feature>
<comment type="caution">
    <text evidence="3">The sequence shown here is derived from an EMBL/GenBank/DDBJ whole genome shotgun (WGS) entry which is preliminary data.</text>
</comment>
<name>A0A934K2U3_9BACT</name>
<dbReference type="PROSITE" id="PS51257">
    <property type="entry name" value="PROKAR_LIPOPROTEIN"/>
    <property type="match status" value="1"/>
</dbReference>
<reference evidence="3 4" key="1">
    <citation type="submission" date="2020-10" db="EMBL/GenBank/DDBJ databases">
        <title>Ca. Dormibacterota MAGs.</title>
        <authorList>
            <person name="Montgomery K."/>
        </authorList>
    </citation>
    <scope>NUCLEOTIDE SEQUENCE [LARGE SCALE GENOMIC DNA]</scope>
    <source>
        <strain evidence="3">SC8812_S17_18</strain>
    </source>
</reference>
<evidence type="ECO:0008006" key="5">
    <source>
        <dbReference type="Google" id="ProtNLM"/>
    </source>
</evidence>
<dbReference type="Proteomes" id="UP000606991">
    <property type="component" value="Unassembled WGS sequence"/>
</dbReference>
<dbReference type="AlphaFoldDB" id="A0A934K2U3"/>
<protein>
    <recommendedName>
        <fullName evidence="5">Lipoprotein</fullName>
    </recommendedName>
</protein>
<keyword evidence="2" id="KW-0732">Signal</keyword>
<evidence type="ECO:0000256" key="2">
    <source>
        <dbReference type="SAM" id="SignalP"/>
    </source>
</evidence>
<feature type="signal peptide" evidence="2">
    <location>
        <begin position="1"/>
        <end position="20"/>
    </location>
</feature>
<accession>A0A934K2U3</accession>
<evidence type="ECO:0000313" key="4">
    <source>
        <dbReference type="Proteomes" id="UP000606991"/>
    </source>
</evidence>
<organism evidence="3 4">
    <name type="scientific">Candidatus Aeolococcus gillhamiae</name>
    <dbReference type="NCBI Taxonomy" id="3127015"/>
    <lineage>
        <taxon>Bacteria</taxon>
        <taxon>Bacillati</taxon>
        <taxon>Candidatus Dormiibacterota</taxon>
        <taxon>Candidatus Dormibacteria</taxon>
        <taxon>Candidatus Aeolococcales</taxon>
        <taxon>Candidatus Aeolococcaceae</taxon>
        <taxon>Candidatus Aeolococcus</taxon>
    </lineage>
</organism>
<dbReference type="RefSeq" id="WP_337313176.1">
    <property type="nucleotide sequence ID" value="NZ_JAEKNS010000131.1"/>
</dbReference>
<proteinExistence type="predicted"/>
<feature type="region of interest" description="Disordered" evidence="1">
    <location>
        <begin position="164"/>
        <end position="189"/>
    </location>
</feature>